<sequence length="127" mass="14623">MKSEEVKAILSPIYEQAIKDYYDGKLEKALNDTLHSNAVIVNKGVGAYYGKKAIMENFSKLVEEFGDVKFEKFNETFCGCECCLCTSYELKVDSPKKGKVKVTVSQIYKKDGDKWKNYHEEFEIHQK</sequence>
<dbReference type="AlphaFoldDB" id="A0AA36GE22"/>
<evidence type="ECO:0000313" key="2">
    <source>
        <dbReference type="Proteomes" id="UP001176961"/>
    </source>
</evidence>
<keyword evidence="2" id="KW-1185">Reference proteome</keyword>
<accession>A0AA36GE22</accession>
<dbReference type="SUPFAM" id="SSF54427">
    <property type="entry name" value="NTF2-like"/>
    <property type="match status" value="1"/>
</dbReference>
<proteinExistence type="predicted"/>
<gene>
    <name evidence="1" type="ORF">CYNAS_LOCUS847</name>
</gene>
<dbReference type="InterPro" id="IPR032710">
    <property type="entry name" value="NTF2-like_dom_sf"/>
</dbReference>
<comment type="caution">
    <text evidence="1">The sequence shown here is derived from an EMBL/GenBank/DDBJ whole genome shotgun (WGS) entry which is preliminary data.</text>
</comment>
<dbReference type="Gene3D" id="3.10.450.50">
    <property type="match status" value="1"/>
</dbReference>
<evidence type="ECO:0008006" key="3">
    <source>
        <dbReference type="Google" id="ProtNLM"/>
    </source>
</evidence>
<organism evidence="1 2">
    <name type="scientific">Cylicocyclus nassatus</name>
    <name type="common">Nematode worm</name>
    <dbReference type="NCBI Taxonomy" id="53992"/>
    <lineage>
        <taxon>Eukaryota</taxon>
        <taxon>Metazoa</taxon>
        <taxon>Ecdysozoa</taxon>
        <taxon>Nematoda</taxon>
        <taxon>Chromadorea</taxon>
        <taxon>Rhabditida</taxon>
        <taxon>Rhabditina</taxon>
        <taxon>Rhabditomorpha</taxon>
        <taxon>Strongyloidea</taxon>
        <taxon>Strongylidae</taxon>
        <taxon>Cylicocyclus</taxon>
    </lineage>
</organism>
<protein>
    <recommendedName>
        <fullName evidence="3">DUF4440 domain-containing protein</fullName>
    </recommendedName>
</protein>
<name>A0AA36GE22_CYLNA</name>
<evidence type="ECO:0000313" key="1">
    <source>
        <dbReference type="EMBL" id="CAJ0588864.1"/>
    </source>
</evidence>
<dbReference type="Proteomes" id="UP001176961">
    <property type="component" value="Unassembled WGS sequence"/>
</dbReference>
<dbReference type="EMBL" id="CATQJL010000001">
    <property type="protein sequence ID" value="CAJ0588864.1"/>
    <property type="molecule type" value="Genomic_DNA"/>
</dbReference>
<reference evidence="1" key="1">
    <citation type="submission" date="2023-07" db="EMBL/GenBank/DDBJ databases">
        <authorList>
            <consortium name="CYATHOMIX"/>
        </authorList>
    </citation>
    <scope>NUCLEOTIDE SEQUENCE</scope>
    <source>
        <strain evidence="1">N/A</strain>
    </source>
</reference>